<keyword evidence="1" id="KW-0175">Coiled coil</keyword>
<evidence type="ECO:0000313" key="4">
    <source>
        <dbReference type="Proteomes" id="UP001058974"/>
    </source>
</evidence>
<dbReference type="Proteomes" id="UP001058974">
    <property type="component" value="Chromosome 7"/>
</dbReference>
<feature type="coiled-coil region" evidence="1">
    <location>
        <begin position="342"/>
        <end position="397"/>
    </location>
</feature>
<organism evidence="3 4">
    <name type="scientific">Pisum sativum</name>
    <name type="common">Garden pea</name>
    <name type="synonym">Lathyrus oleraceus</name>
    <dbReference type="NCBI Taxonomy" id="3888"/>
    <lineage>
        <taxon>Eukaryota</taxon>
        <taxon>Viridiplantae</taxon>
        <taxon>Streptophyta</taxon>
        <taxon>Embryophyta</taxon>
        <taxon>Tracheophyta</taxon>
        <taxon>Spermatophyta</taxon>
        <taxon>Magnoliopsida</taxon>
        <taxon>eudicotyledons</taxon>
        <taxon>Gunneridae</taxon>
        <taxon>Pentapetalae</taxon>
        <taxon>rosids</taxon>
        <taxon>fabids</taxon>
        <taxon>Fabales</taxon>
        <taxon>Fabaceae</taxon>
        <taxon>Papilionoideae</taxon>
        <taxon>50 kb inversion clade</taxon>
        <taxon>NPAAA clade</taxon>
        <taxon>Hologalegina</taxon>
        <taxon>IRL clade</taxon>
        <taxon>Fabeae</taxon>
        <taxon>Lathyrus</taxon>
    </lineage>
</organism>
<proteinExistence type="predicted"/>
<evidence type="ECO:0000256" key="1">
    <source>
        <dbReference type="SAM" id="Coils"/>
    </source>
</evidence>
<protein>
    <recommendedName>
        <fullName evidence="2">DUF7745 domain-containing protein</fullName>
    </recommendedName>
</protein>
<evidence type="ECO:0000313" key="3">
    <source>
        <dbReference type="EMBL" id="KAI5384360.1"/>
    </source>
</evidence>
<name>A0A9D4VIN5_PEA</name>
<keyword evidence="4" id="KW-1185">Reference proteome</keyword>
<accession>A0A9D4VIN5</accession>
<feature type="domain" description="DUF7745" evidence="2">
    <location>
        <begin position="176"/>
        <end position="315"/>
    </location>
</feature>
<comment type="caution">
    <text evidence="3">The sequence shown here is derived from an EMBL/GenBank/DDBJ whole genome shotgun (WGS) entry which is preliminary data.</text>
</comment>
<dbReference type="EMBL" id="JAMSHJ010000007">
    <property type="protein sequence ID" value="KAI5384360.1"/>
    <property type="molecule type" value="Genomic_DNA"/>
</dbReference>
<dbReference type="PANTHER" id="PTHR48154:SF1">
    <property type="entry name" value="PROTEIN, PUTATIVE-RELATED"/>
    <property type="match status" value="1"/>
</dbReference>
<sequence>MELSKRNIYSFKFKDLDLKNLRNLVSQMHPVYRINFGKNYGNLLSILNQQVDHTTLITLAQFYDLPLRCFTFQDFQLAPTLEEFERLVRIPLKDKTLFEGTDESLPLEVIASALHMDEKEAKDNLETKGNTKGFSLSFLLERAHTLLKAESWDACYSAIALAIYGIVLFPNMDGFFLEHLPKIGAWVEQSDVSWPQRLGSLRSKDLSWYSKEYINVDIIFSCGDFPNLPLIGTQGCINANPVLSLRRLGYPMEGPLEANSLEAFLLLDFGVENPSLFQRIKEAWKNINQKGKVELGRENGITKEPYFQWVKERVQIIKMPFVIRTPIPLPEPKLTHVPTEEMEELKTAMAKLEKENEELQTKLQQTINEKNNMKWGLERKEAQLQAHVEKFNKEEHKRKKIKVGLEQDDHYLDTLKGQLRQAQKECQDNERWWHLATKENKTIRDTLGAQIKELTNSVRHAKAEVDQERRLKKIVIEASRVSPMIWEEKCRGVRDARESVSYWKNQLESLRQDSSIWLKERDYVIKDYESFKKTIDFLQGDRDKFRAKLDGLVGFCNWAAKELPWRLRDAVEELKEDSTPPAIINFLLLCKGLLKRFNEELEELQARKPVV</sequence>
<gene>
    <name evidence="3" type="ORF">KIW84_071392</name>
</gene>
<feature type="domain" description="DUF7745" evidence="2">
    <location>
        <begin position="21"/>
        <end position="175"/>
    </location>
</feature>
<dbReference type="PANTHER" id="PTHR48154">
    <property type="entry name" value="PROTEIN, PUTATIVE-RELATED"/>
    <property type="match status" value="1"/>
</dbReference>
<dbReference type="Gramene" id="Psat07G0139200-T1">
    <property type="protein sequence ID" value="KAI5384360.1"/>
    <property type="gene ID" value="KIW84_071392"/>
</dbReference>
<feature type="coiled-coil region" evidence="1">
    <location>
        <begin position="444"/>
        <end position="513"/>
    </location>
</feature>
<dbReference type="InterPro" id="IPR056647">
    <property type="entry name" value="DUF7745"/>
</dbReference>
<dbReference type="Pfam" id="PF24924">
    <property type="entry name" value="DUF7745"/>
    <property type="match status" value="2"/>
</dbReference>
<reference evidence="3 4" key="1">
    <citation type="journal article" date="2022" name="Nat. Genet.">
        <title>Improved pea reference genome and pan-genome highlight genomic features and evolutionary characteristics.</title>
        <authorList>
            <person name="Yang T."/>
            <person name="Liu R."/>
            <person name="Luo Y."/>
            <person name="Hu S."/>
            <person name="Wang D."/>
            <person name="Wang C."/>
            <person name="Pandey M.K."/>
            <person name="Ge S."/>
            <person name="Xu Q."/>
            <person name="Li N."/>
            <person name="Li G."/>
            <person name="Huang Y."/>
            <person name="Saxena R.K."/>
            <person name="Ji Y."/>
            <person name="Li M."/>
            <person name="Yan X."/>
            <person name="He Y."/>
            <person name="Liu Y."/>
            <person name="Wang X."/>
            <person name="Xiang C."/>
            <person name="Varshney R.K."/>
            <person name="Ding H."/>
            <person name="Gao S."/>
            <person name="Zong X."/>
        </authorList>
    </citation>
    <scope>NUCLEOTIDE SEQUENCE [LARGE SCALE GENOMIC DNA]</scope>
    <source>
        <strain evidence="3 4">cv. Zhongwan 6</strain>
    </source>
</reference>
<evidence type="ECO:0000259" key="2">
    <source>
        <dbReference type="Pfam" id="PF24924"/>
    </source>
</evidence>
<dbReference type="AlphaFoldDB" id="A0A9D4VIN5"/>